<dbReference type="InterPro" id="IPR014755">
    <property type="entry name" value="Cu-Rt/internalin_Ig-like"/>
</dbReference>
<comment type="caution">
    <text evidence="4">The sequence shown here is derived from an EMBL/GenBank/DDBJ whole genome shotgun (WGS) entry which is preliminary data.</text>
</comment>
<feature type="chain" id="PRO_5037738728" evidence="2">
    <location>
        <begin position="24"/>
        <end position="1048"/>
    </location>
</feature>
<dbReference type="Proteomes" id="UP000675047">
    <property type="component" value="Unassembled WGS sequence"/>
</dbReference>
<accession>A0A941AVT9</accession>
<dbReference type="SMART" id="SM00710">
    <property type="entry name" value="PbH1"/>
    <property type="match status" value="5"/>
</dbReference>
<dbReference type="InterPro" id="IPR011050">
    <property type="entry name" value="Pectin_lyase_fold/virulence"/>
</dbReference>
<evidence type="ECO:0000256" key="2">
    <source>
        <dbReference type="SAM" id="SignalP"/>
    </source>
</evidence>
<dbReference type="Pfam" id="PF18962">
    <property type="entry name" value="Por_Secre_tail"/>
    <property type="match status" value="1"/>
</dbReference>
<feature type="domain" description="Secretion system C-terminal sorting" evidence="3">
    <location>
        <begin position="980"/>
        <end position="1046"/>
    </location>
</feature>
<feature type="signal peptide" evidence="2">
    <location>
        <begin position="1"/>
        <end position="23"/>
    </location>
</feature>
<evidence type="ECO:0000313" key="5">
    <source>
        <dbReference type="Proteomes" id="UP000675047"/>
    </source>
</evidence>
<keyword evidence="1 2" id="KW-0732">Signal</keyword>
<evidence type="ECO:0000259" key="3">
    <source>
        <dbReference type="Pfam" id="PF18962"/>
    </source>
</evidence>
<dbReference type="EMBL" id="JAGFBV010000016">
    <property type="protein sequence ID" value="MBP4138609.1"/>
    <property type="molecule type" value="Genomic_DNA"/>
</dbReference>
<dbReference type="SUPFAM" id="SSF51126">
    <property type="entry name" value="Pectin lyase-like"/>
    <property type="match status" value="1"/>
</dbReference>
<name>A0A941AVT9_9FLAO</name>
<sequence length="1048" mass="108881">MNSTLHKKALNIVLILFSLVSMAQTTYYVDANRVDNSGAGTSWASAKRDLQIAINSATSGDAIWVKAGTYLPTHDPFGSTTPADNRDKTFTLKSGVKIYGGFLGNETLLNQRNWETNVTTLSGDLGTLNTLTDNAYHVVVSVNLSNITALDGFLITKGYATAPGASRIILNTREVDRYKAGGVYNISSATTFANCTIKGNSADCTNQDDDSWGAGAVNLNCTSTFTNCIIDSNSFLVGGNSFGVFGAGMLIAGGNCTLDKCIFSNNTSGSGFIAGSVGGAIELNGTHTITNTVFYNNSAQNAAALKFGGADSNTSTITNCSFINNTSSFVGTAYQGFSKATFKNCLFWNNAPTANAGVPGRNEIYSEDNRVGFQPTFQNCIIRDATGSPLAIANSVLLNCLNSNPLLVNASDGDGADNKWATADDGLAIQNLSPAKNFGLTGAGIPTTDIIGTSRDTQPDLGAYEYAVPCVNPTAYTLSGGGAYCAGGTGQVVVVLDSEIGITYQLKNNGTDVGTPIAGTGNSIGFGNQTAAGVYTVVATRTTGGCSTTMTGSLTITVNPNSTPTFTAVNAVCSGATLSALPTTSNNGITGTWSPALNNTQTTTYTFTPTAGQCATTATLTITVNPNSSPIFTAVNAICSGTTLSALPTTSTNGITGTWSPALNNTQTTTYTFTPTAGQCATTATLTITVNPNSTPTFTAVNAICSGATLSALPTTSNNGITGTWSPALNNTQTTTYTFTPTAGQCATTTTLTITVNPNSTPTFTAVNAICSGATLSALPTTSNNGITGTWSPALNNTQTTTYTFTPTAGQCATTATLTITVNPNSTPTFTAVNAVCSGATLSALPTTSNNGITGTWSPALNNTQTTTYTFTPSARQCATTATLTITVNNTPPPIAQSIQDGCSTATLADFVVDGQNLLWYESSTSTTVLPITTVLVANTVYYVSQTISGCESAMRTPVTAKGPCLKVERFDDLNFTYSPNPVSDYLDVSYSEKISNYEIINSIGQFVSSKYEDNKNFEINMKNLPAGVYFIRLFSEGKMKTIKIIKK</sequence>
<dbReference type="Gene3D" id="2.60.40.1220">
    <property type="match status" value="4"/>
</dbReference>
<proteinExistence type="predicted"/>
<dbReference type="RefSeq" id="WP_210666603.1">
    <property type="nucleotide sequence ID" value="NZ_JAGFBV010000016.1"/>
</dbReference>
<evidence type="ECO:0000256" key="1">
    <source>
        <dbReference type="ARBA" id="ARBA00022729"/>
    </source>
</evidence>
<dbReference type="InterPro" id="IPR012334">
    <property type="entry name" value="Pectin_lyas_fold"/>
</dbReference>
<gene>
    <name evidence="4" type="ORF">J3495_10970</name>
</gene>
<organism evidence="4 5">
    <name type="scientific">Flavobacterium geliluteum</name>
    <dbReference type="NCBI Taxonomy" id="2816120"/>
    <lineage>
        <taxon>Bacteria</taxon>
        <taxon>Pseudomonadati</taxon>
        <taxon>Bacteroidota</taxon>
        <taxon>Flavobacteriia</taxon>
        <taxon>Flavobacteriales</taxon>
        <taxon>Flavobacteriaceae</taxon>
        <taxon>Flavobacterium</taxon>
    </lineage>
</organism>
<dbReference type="NCBIfam" id="TIGR04183">
    <property type="entry name" value="Por_Secre_tail"/>
    <property type="match status" value="1"/>
</dbReference>
<dbReference type="InterPro" id="IPR006626">
    <property type="entry name" value="PbH1"/>
</dbReference>
<dbReference type="Gene3D" id="2.160.20.10">
    <property type="entry name" value="Single-stranded right-handed beta-helix, Pectin lyase-like"/>
    <property type="match status" value="1"/>
</dbReference>
<dbReference type="AlphaFoldDB" id="A0A941AVT9"/>
<protein>
    <submittedName>
        <fullName evidence="4">T9SS type A sorting domain-containing protein</fullName>
    </submittedName>
</protein>
<reference evidence="4 5" key="1">
    <citation type="submission" date="2021-03" db="EMBL/GenBank/DDBJ databases">
        <title>Flavobacterium Flabelliformis Sp. Nov. And Flavobacterium Geliluteum Sp. Nov., Two Novel Multidrug Resistant Psychrophilic Species Isolated From Antarctica.</title>
        <authorList>
            <person name="Kralova S."/>
            <person name="Busse H.J."/>
            <person name="Bezdicek M."/>
            <person name="Nykrynova M."/>
            <person name="Kroupova E."/>
            <person name="Krsek D."/>
            <person name="Sedlacek I."/>
        </authorList>
    </citation>
    <scope>NUCLEOTIDE SEQUENCE [LARGE SCALE GENOMIC DNA]</scope>
    <source>
        <strain evidence="4 5">P7388</strain>
    </source>
</reference>
<evidence type="ECO:0000313" key="4">
    <source>
        <dbReference type="EMBL" id="MBP4138609.1"/>
    </source>
</evidence>
<dbReference type="InterPro" id="IPR026444">
    <property type="entry name" value="Secre_tail"/>
</dbReference>
<keyword evidence="5" id="KW-1185">Reference proteome</keyword>